<feature type="transmembrane region" description="Helical" evidence="1">
    <location>
        <begin position="393"/>
        <end position="410"/>
    </location>
</feature>
<dbReference type="GO" id="GO:0005886">
    <property type="term" value="C:plasma membrane"/>
    <property type="evidence" value="ECO:0007669"/>
    <property type="project" value="TreeGrafter"/>
</dbReference>
<sequence>MNRSLLFKFLAIGLLMLLLLIPLAMIGNSIDERREYSEQVVRDIARSSAYSQTLVGPVLVVPYTKKERYWMLNNAKEKVLQERLVEDKLYFLPDSFRLNGAMTTESRQLGIYTARLYHADTLIDGHFSLPLNYGIQTNLADYTFHAPFVAMGISDIRGIKNSLRLTLNQQAYDFEPGSQLKILGDGVHAKLPKGVFSGMAAQAQTLPFSFTLQLQGTEQFHVAPVGKESHVELHSDWPHPRFLGDFLPVERSIDHAGFTARWQTSYFSTNFEEYFSTCIRTSQCDQYQQRQFGVSLLEPINLYVKSDRAIKYALLFIALTFASFFLFEVLKRLQVHPVQYGLVGLALAFFYLLLLALSEHIAFVAAYAISSFACVVLIGFYVSYVLQSVMRGAAFSMGLGFLYLLLYGLLSAEDYALLMGALLLFVVLGLFMLLTCKVDWYSLGATNKTTSSAVNSAVQEH</sequence>
<gene>
    <name evidence="2" type="ORF">CBP51_02810</name>
</gene>
<evidence type="ECO:0000313" key="3">
    <source>
        <dbReference type="Proteomes" id="UP000216101"/>
    </source>
</evidence>
<dbReference type="InterPro" id="IPR010364">
    <property type="entry name" value="Uncharacterised_IM_CreD"/>
</dbReference>
<dbReference type="PANTHER" id="PTHR30092">
    <property type="entry name" value="INNER MEMBRANE PROTEIN CRED"/>
    <property type="match status" value="1"/>
</dbReference>
<feature type="transmembrane region" description="Helical" evidence="1">
    <location>
        <begin position="364"/>
        <end position="386"/>
    </location>
</feature>
<organism evidence="2 3">
    <name type="scientific">Cellvibrio mixtus</name>
    <dbReference type="NCBI Taxonomy" id="39650"/>
    <lineage>
        <taxon>Bacteria</taxon>
        <taxon>Pseudomonadati</taxon>
        <taxon>Pseudomonadota</taxon>
        <taxon>Gammaproteobacteria</taxon>
        <taxon>Cellvibrionales</taxon>
        <taxon>Cellvibrionaceae</taxon>
        <taxon>Cellvibrio</taxon>
    </lineage>
</organism>
<dbReference type="NCBIfam" id="NF008712">
    <property type="entry name" value="PRK11715.1-1"/>
    <property type="match status" value="1"/>
</dbReference>
<keyword evidence="1" id="KW-0472">Membrane</keyword>
<comment type="caution">
    <text evidence="2">The sequence shown here is derived from an EMBL/GenBank/DDBJ whole genome shotgun (WGS) entry which is preliminary data.</text>
</comment>
<feature type="transmembrane region" description="Helical" evidence="1">
    <location>
        <begin position="309"/>
        <end position="327"/>
    </location>
</feature>
<keyword evidence="1" id="KW-1133">Transmembrane helix</keyword>
<accession>A0A266Q7Z6</accession>
<name>A0A266Q7Z6_9GAMM</name>
<dbReference type="Proteomes" id="UP000216101">
    <property type="component" value="Unassembled WGS sequence"/>
</dbReference>
<keyword evidence="1" id="KW-0812">Transmembrane</keyword>
<feature type="transmembrane region" description="Helical" evidence="1">
    <location>
        <begin position="416"/>
        <end position="434"/>
    </location>
</feature>
<dbReference type="EMBL" id="NHNI01000001">
    <property type="protein sequence ID" value="OZY85978.1"/>
    <property type="molecule type" value="Genomic_DNA"/>
</dbReference>
<feature type="transmembrane region" description="Helical" evidence="1">
    <location>
        <begin position="339"/>
        <end position="358"/>
    </location>
</feature>
<dbReference type="AlphaFoldDB" id="A0A266Q7Z6"/>
<evidence type="ECO:0000256" key="1">
    <source>
        <dbReference type="SAM" id="Phobius"/>
    </source>
</evidence>
<reference evidence="3" key="1">
    <citation type="submission" date="2017-05" db="EMBL/GenBank/DDBJ databases">
        <authorList>
            <person name="Barney B.M."/>
        </authorList>
    </citation>
    <scope>NUCLEOTIDE SEQUENCE [LARGE SCALE GENOMIC DNA]</scope>
    <source>
        <strain evidence="3">PSBB022</strain>
    </source>
</reference>
<proteinExistence type="predicted"/>
<evidence type="ECO:0000313" key="2">
    <source>
        <dbReference type="EMBL" id="OZY85978.1"/>
    </source>
</evidence>
<dbReference type="PANTHER" id="PTHR30092:SF0">
    <property type="entry name" value="INNER MEMBRANE PROTEIN CRED"/>
    <property type="match status" value="1"/>
</dbReference>
<keyword evidence="3" id="KW-1185">Reference proteome</keyword>
<dbReference type="PIRSF" id="PIRSF004548">
    <property type="entry name" value="CreD"/>
    <property type="match status" value="1"/>
</dbReference>
<protein>
    <submittedName>
        <fullName evidence="2">Cell envelope integrity protein CreD</fullName>
    </submittedName>
</protein>
<dbReference type="RefSeq" id="WP_094983754.1">
    <property type="nucleotide sequence ID" value="NZ_NHNI01000001.1"/>
</dbReference>
<dbReference type="Pfam" id="PF06123">
    <property type="entry name" value="CreD"/>
    <property type="match status" value="1"/>
</dbReference>